<sequence length="58" mass="6449">MVTPATEIVNKLSNYERRYAAGMAAAENVSWYDVPGVQIFGAILGTLVLVYAIRRIFK</sequence>
<dbReference type="Proteomes" id="UP000604117">
    <property type="component" value="Unassembled WGS sequence"/>
</dbReference>
<keyword evidence="1" id="KW-0812">Transmembrane</keyword>
<evidence type="ECO:0000313" key="2">
    <source>
        <dbReference type="EMBL" id="GIF74379.1"/>
    </source>
</evidence>
<name>A0ABQ4CSW7_9ACTN</name>
<evidence type="ECO:0000256" key="1">
    <source>
        <dbReference type="SAM" id="Phobius"/>
    </source>
</evidence>
<keyword evidence="1" id="KW-0472">Membrane</keyword>
<protein>
    <submittedName>
        <fullName evidence="2">Uncharacterized protein</fullName>
    </submittedName>
</protein>
<accession>A0ABQ4CSW7</accession>
<dbReference type="EMBL" id="BONE01000030">
    <property type="protein sequence ID" value="GIF74379.1"/>
    <property type="molecule type" value="Genomic_DNA"/>
</dbReference>
<keyword evidence="1" id="KW-1133">Transmembrane helix</keyword>
<keyword evidence="3" id="KW-1185">Reference proteome</keyword>
<comment type="caution">
    <text evidence="2">The sequence shown here is derived from an EMBL/GenBank/DDBJ whole genome shotgun (WGS) entry which is preliminary data.</text>
</comment>
<reference evidence="2 3" key="1">
    <citation type="submission" date="2021-01" db="EMBL/GenBank/DDBJ databases">
        <title>Whole genome shotgun sequence of Asanoa siamensis NBRC 107932.</title>
        <authorList>
            <person name="Komaki H."/>
            <person name="Tamura T."/>
        </authorList>
    </citation>
    <scope>NUCLEOTIDE SEQUENCE [LARGE SCALE GENOMIC DNA]</scope>
    <source>
        <strain evidence="2 3">NBRC 107932</strain>
    </source>
</reference>
<gene>
    <name evidence="2" type="ORF">Asi02nite_38970</name>
</gene>
<feature type="transmembrane region" description="Helical" evidence="1">
    <location>
        <begin position="36"/>
        <end position="53"/>
    </location>
</feature>
<proteinExistence type="predicted"/>
<organism evidence="2 3">
    <name type="scientific">Asanoa siamensis</name>
    <dbReference type="NCBI Taxonomy" id="926357"/>
    <lineage>
        <taxon>Bacteria</taxon>
        <taxon>Bacillati</taxon>
        <taxon>Actinomycetota</taxon>
        <taxon>Actinomycetes</taxon>
        <taxon>Micromonosporales</taxon>
        <taxon>Micromonosporaceae</taxon>
        <taxon>Asanoa</taxon>
    </lineage>
</organism>
<evidence type="ECO:0000313" key="3">
    <source>
        <dbReference type="Proteomes" id="UP000604117"/>
    </source>
</evidence>